<gene>
    <name evidence="1" type="ORF">UFOVP359_38</name>
</gene>
<sequence length="55" mass="6091">MSLLLIATTILLSSVFAGLLAYAVITISELKRSRTMWQQAYTKLAIEFELSKAGK</sequence>
<accession>A0A6J7WUS4</accession>
<reference evidence="1" key="1">
    <citation type="submission" date="2020-05" db="EMBL/GenBank/DDBJ databases">
        <authorList>
            <person name="Chiriac C."/>
            <person name="Salcher M."/>
            <person name="Ghai R."/>
            <person name="Kavagutti S V."/>
        </authorList>
    </citation>
    <scope>NUCLEOTIDE SEQUENCE</scope>
</reference>
<name>A0A6J7WUS4_9CAUD</name>
<evidence type="ECO:0000313" key="1">
    <source>
        <dbReference type="EMBL" id="CAB5221726.1"/>
    </source>
</evidence>
<organism evidence="1">
    <name type="scientific">uncultured Caudovirales phage</name>
    <dbReference type="NCBI Taxonomy" id="2100421"/>
    <lineage>
        <taxon>Viruses</taxon>
        <taxon>Duplodnaviria</taxon>
        <taxon>Heunggongvirae</taxon>
        <taxon>Uroviricota</taxon>
        <taxon>Caudoviricetes</taxon>
        <taxon>Peduoviridae</taxon>
        <taxon>Maltschvirus</taxon>
        <taxon>Maltschvirus maltsch</taxon>
    </lineage>
</organism>
<dbReference type="EMBL" id="LR798295">
    <property type="protein sequence ID" value="CAB5221726.1"/>
    <property type="molecule type" value="Genomic_DNA"/>
</dbReference>
<protein>
    <submittedName>
        <fullName evidence="1">Uncharacterized protein</fullName>
    </submittedName>
</protein>
<proteinExistence type="predicted"/>